<dbReference type="AlphaFoldDB" id="A0A835MDQ8"/>
<dbReference type="OrthoDB" id="1920822at2759"/>
<evidence type="ECO:0000313" key="2">
    <source>
        <dbReference type="Proteomes" id="UP000631114"/>
    </source>
</evidence>
<proteinExistence type="predicted"/>
<comment type="caution">
    <text evidence="1">The sequence shown here is derived from an EMBL/GenBank/DDBJ whole genome shotgun (WGS) entry which is preliminary data.</text>
</comment>
<organism evidence="1 2">
    <name type="scientific">Coptis chinensis</name>
    <dbReference type="NCBI Taxonomy" id="261450"/>
    <lineage>
        <taxon>Eukaryota</taxon>
        <taxon>Viridiplantae</taxon>
        <taxon>Streptophyta</taxon>
        <taxon>Embryophyta</taxon>
        <taxon>Tracheophyta</taxon>
        <taxon>Spermatophyta</taxon>
        <taxon>Magnoliopsida</taxon>
        <taxon>Ranunculales</taxon>
        <taxon>Ranunculaceae</taxon>
        <taxon>Coptidoideae</taxon>
        <taxon>Coptis</taxon>
    </lineage>
</organism>
<keyword evidence="2" id="KW-1185">Reference proteome</keyword>
<name>A0A835MDQ8_9MAGN</name>
<reference evidence="1 2" key="1">
    <citation type="submission" date="2020-10" db="EMBL/GenBank/DDBJ databases">
        <title>The Coptis chinensis genome and diversification of protoberbering-type alkaloids.</title>
        <authorList>
            <person name="Wang B."/>
            <person name="Shu S."/>
            <person name="Song C."/>
            <person name="Liu Y."/>
        </authorList>
    </citation>
    <scope>NUCLEOTIDE SEQUENCE [LARGE SCALE GENOMIC DNA]</scope>
    <source>
        <strain evidence="1">HL-2020</strain>
        <tissue evidence="1">Leaf</tissue>
    </source>
</reference>
<evidence type="ECO:0000313" key="1">
    <source>
        <dbReference type="EMBL" id="KAF9620006.1"/>
    </source>
</evidence>
<dbReference type="PANTHER" id="PTHR36342">
    <property type="entry name" value="PTB DOMAIN ENGULFMENT ADAPTER"/>
    <property type="match status" value="1"/>
</dbReference>
<gene>
    <name evidence="1" type="ORF">IFM89_010622</name>
</gene>
<accession>A0A835MDQ8</accession>
<protein>
    <submittedName>
        <fullName evidence="1">Uncharacterized protein</fullName>
    </submittedName>
</protein>
<dbReference type="EMBL" id="JADFTS010000002">
    <property type="protein sequence ID" value="KAF9620006.1"/>
    <property type="molecule type" value="Genomic_DNA"/>
</dbReference>
<dbReference type="PANTHER" id="PTHR36342:SF1">
    <property type="entry name" value="PTB DOMAIN ENGULFMENT ADAPTER"/>
    <property type="match status" value="1"/>
</dbReference>
<sequence>MGSRVLSQNVGIYVAAVPLRAIKGPAQLMMSAAHSLNLWDFQHFMVLIRPTSPPQSQVFVYDFQPQDPEDLYVALAALSGKGVADYEAWD</sequence>
<dbReference type="Proteomes" id="UP000631114">
    <property type="component" value="Unassembled WGS sequence"/>
</dbReference>